<dbReference type="SUPFAM" id="SSF53697">
    <property type="entry name" value="SIS domain"/>
    <property type="match status" value="1"/>
</dbReference>
<dbReference type="InterPro" id="IPR046348">
    <property type="entry name" value="SIS_dom_sf"/>
</dbReference>
<dbReference type="PANTHER" id="PTHR42745:SF1">
    <property type="entry name" value="ARABINOSE 5-PHOSPHATE ISOMERASE KDSD"/>
    <property type="match status" value="1"/>
</dbReference>
<dbReference type="Proteomes" id="UP001501747">
    <property type="component" value="Unassembled WGS sequence"/>
</dbReference>
<feature type="domain" description="SIS" evidence="1">
    <location>
        <begin position="50"/>
        <end position="188"/>
    </location>
</feature>
<gene>
    <name evidence="2" type="ORF">GCM10022247_35210</name>
</gene>
<protein>
    <recommendedName>
        <fullName evidence="1">SIS domain-containing protein</fullName>
    </recommendedName>
</protein>
<dbReference type="Gene3D" id="3.40.50.10490">
    <property type="entry name" value="Glucose-6-phosphate isomerase like protein, domain 1"/>
    <property type="match status" value="1"/>
</dbReference>
<dbReference type="InterPro" id="IPR001347">
    <property type="entry name" value="SIS_dom"/>
</dbReference>
<evidence type="ECO:0000313" key="3">
    <source>
        <dbReference type="Proteomes" id="UP001501747"/>
    </source>
</evidence>
<name>A0ABP7SDB5_9PSEU</name>
<dbReference type="EMBL" id="BAABAL010000012">
    <property type="protein sequence ID" value="GAA4010022.1"/>
    <property type="molecule type" value="Genomic_DNA"/>
</dbReference>
<proteinExistence type="predicted"/>
<keyword evidence="3" id="KW-1185">Reference proteome</keyword>
<dbReference type="Pfam" id="PF01380">
    <property type="entry name" value="SIS"/>
    <property type="match status" value="1"/>
</dbReference>
<sequence>MTIARADAATPVPCGRPGQYALTATAAAHAVMARCGDAVRRVPLDAGFAAAVELVASLRGRVITIGVGTSADLARLGAHLLASCDTPAQFLHATDVLHGGIGAVTAEDVVLAISARGSTPEVLAAASAAELRGARVIALTSRASSDLARVGRIDVVLPAAAESVPLSSVVARAAWFGAFAEAVRTRRG</sequence>
<dbReference type="PROSITE" id="PS51464">
    <property type="entry name" value="SIS"/>
    <property type="match status" value="1"/>
</dbReference>
<dbReference type="RefSeq" id="WP_344876045.1">
    <property type="nucleotide sequence ID" value="NZ_BAABAL010000012.1"/>
</dbReference>
<dbReference type="PANTHER" id="PTHR42745">
    <property type="match status" value="1"/>
</dbReference>
<organism evidence="2 3">
    <name type="scientific">Allokutzneria multivorans</name>
    <dbReference type="NCBI Taxonomy" id="1142134"/>
    <lineage>
        <taxon>Bacteria</taxon>
        <taxon>Bacillati</taxon>
        <taxon>Actinomycetota</taxon>
        <taxon>Actinomycetes</taxon>
        <taxon>Pseudonocardiales</taxon>
        <taxon>Pseudonocardiaceae</taxon>
        <taxon>Allokutzneria</taxon>
    </lineage>
</organism>
<accession>A0ABP7SDB5</accession>
<evidence type="ECO:0000313" key="2">
    <source>
        <dbReference type="EMBL" id="GAA4010022.1"/>
    </source>
</evidence>
<dbReference type="InterPro" id="IPR050986">
    <property type="entry name" value="GutQ/KpsF_isomerases"/>
</dbReference>
<comment type="caution">
    <text evidence="2">The sequence shown here is derived from an EMBL/GenBank/DDBJ whole genome shotgun (WGS) entry which is preliminary data.</text>
</comment>
<reference evidence="3" key="1">
    <citation type="journal article" date="2019" name="Int. J. Syst. Evol. Microbiol.">
        <title>The Global Catalogue of Microorganisms (GCM) 10K type strain sequencing project: providing services to taxonomists for standard genome sequencing and annotation.</title>
        <authorList>
            <consortium name="The Broad Institute Genomics Platform"/>
            <consortium name="The Broad Institute Genome Sequencing Center for Infectious Disease"/>
            <person name="Wu L."/>
            <person name="Ma J."/>
        </authorList>
    </citation>
    <scope>NUCLEOTIDE SEQUENCE [LARGE SCALE GENOMIC DNA]</scope>
    <source>
        <strain evidence="3">JCM 17342</strain>
    </source>
</reference>
<evidence type="ECO:0000259" key="1">
    <source>
        <dbReference type="PROSITE" id="PS51464"/>
    </source>
</evidence>